<organism evidence="1 2">
    <name type="scientific">Dreissena polymorpha</name>
    <name type="common">Zebra mussel</name>
    <name type="synonym">Mytilus polymorpha</name>
    <dbReference type="NCBI Taxonomy" id="45954"/>
    <lineage>
        <taxon>Eukaryota</taxon>
        <taxon>Metazoa</taxon>
        <taxon>Spiralia</taxon>
        <taxon>Lophotrochozoa</taxon>
        <taxon>Mollusca</taxon>
        <taxon>Bivalvia</taxon>
        <taxon>Autobranchia</taxon>
        <taxon>Heteroconchia</taxon>
        <taxon>Euheterodonta</taxon>
        <taxon>Imparidentia</taxon>
        <taxon>Neoheterodontei</taxon>
        <taxon>Myida</taxon>
        <taxon>Dreissenoidea</taxon>
        <taxon>Dreissenidae</taxon>
        <taxon>Dreissena</taxon>
    </lineage>
</organism>
<gene>
    <name evidence="1" type="ORF">DPMN_112134</name>
</gene>
<comment type="caution">
    <text evidence="1">The sequence shown here is derived from an EMBL/GenBank/DDBJ whole genome shotgun (WGS) entry which is preliminary data.</text>
</comment>
<dbReference type="Proteomes" id="UP000828390">
    <property type="component" value="Unassembled WGS sequence"/>
</dbReference>
<evidence type="ECO:0000313" key="2">
    <source>
        <dbReference type="Proteomes" id="UP000828390"/>
    </source>
</evidence>
<name>A0A9D4KFQ9_DREPO</name>
<dbReference type="AlphaFoldDB" id="A0A9D4KFQ9"/>
<evidence type="ECO:0000313" key="1">
    <source>
        <dbReference type="EMBL" id="KAH3838720.1"/>
    </source>
</evidence>
<sequence length="97" mass="10784">MDAGSSRLAPNSDSMVNFFFFTSNSYCSSRKSSLCFLEYASMKSAGNRVPMNFRKSLSTRVAPVPAPMFFEISRMVPSKRISCIVVSIPHPTNNCML</sequence>
<reference evidence="1" key="2">
    <citation type="submission" date="2020-11" db="EMBL/GenBank/DDBJ databases">
        <authorList>
            <person name="McCartney M.A."/>
            <person name="Auch B."/>
            <person name="Kono T."/>
            <person name="Mallez S."/>
            <person name="Becker A."/>
            <person name="Gohl D.M."/>
            <person name="Silverstein K.A.T."/>
            <person name="Koren S."/>
            <person name="Bechman K.B."/>
            <person name="Herman A."/>
            <person name="Abrahante J.E."/>
            <person name="Garbe J."/>
        </authorList>
    </citation>
    <scope>NUCLEOTIDE SEQUENCE</scope>
    <source>
        <strain evidence="1">Duluth1</strain>
        <tissue evidence="1">Whole animal</tissue>
    </source>
</reference>
<proteinExistence type="predicted"/>
<keyword evidence="2" id="KW-1185">Reference proteome</keyword>
<accession>A0A9D4KFQ9</accession>
<dbReference type="EMBL" id="JAIWYP010000004">
    <property type="protein sequence ID" value="KAH3838720.1"/>
    <property type="molecule type" value="Genomic_DNA"/>
</dbReference>
<reference evidence="1" key="1">
    <citation type="journal article" date="2019" name="bioRxiv">
        <title>The Genome of the Zebra Mussel, Dreissena polymorpha: A Resource for Invasive Species Research.</title>
        <authorList>
            <person name="McCartney M.A."/>
            <person name="Auch B."/>
            <person name="Kono T."/>
            <person name="Mallez S."/>
            <person name="Zhang Y."/>
            <person name="Obille A."/>
            <person name="Becker A."/>
            <person name="Abrahante J.E."/>
            <person name="Garbe J."/>
            <person name="Badalamenti J.P."/>
            <person name="Herman A."/>
            <person name="Mangelson H."/>
            <person name="Liachko I."/>
            <person name="Sullivan S."/>
            <person name="Sone E.D."/>
            <person name="Koren S."/>
            <person name="Silverstein K.A.T."/>
            <person name="Beckman K.B."/>
            <person name="Gohl D.M."/>
        </authorList>
    </citation>
    <scope>NUCLEOTIDE SEQUENCE</scope>
    <source>
        <strain evidence="1">Duluth1</strain>
        <tissue evidence="1">Whole animal</tissue>
    </source>
</reference>
<protein>
    <submittedName>
        <fullName evidence="1">Uncharacterized protein</fullName>
    </submittedName>
</protein>